<proteinExistence type="predicted"/>
<gene>
    <name evidence="1" type="ORF">BH713_12700</name>
</gene>
<evidence type="ECO:0000313" key="1">
    <source>
        <dbReference type="EMBL" id="OLR21443.1"/>
    </source>
</evidence>
<accession>A0ACC8SD42</accession>
<reference evidence="1" key="1">
    <citation type="submission" date="2016-10" db="EMBL/GenBank/DDBJ databases">
        <authorList>
            <person name="Wang S."/>
            <person name="Zhu B."/>
        </authorList>
    </citation>
    <scope>NUCLEOTIDE SEQUENCE</scope>
    <source>
        <strain evidence="1">JCM 8580</strain>
    </source>
</reference>
<organism evidence="1 2">
    <name type="scientific">Enterobacter kobei</name>
    <dbReference type="NCBI Taxonomy" id="208224"/>
    <lineage>
        <taxon>Bacteria</taxon>
        <taxon>Pseudomonadati</taxon>
        <taxon>Pseudomonadota</taxon>
        <taxon>Gammaproteobacteria</taxon>
        <taxon>Enterobacterales</taxon>
        <taxon>Enterobacteriaceae</taxon>
        <taxon>Enterobacter</taxon>
        <taxon>Enterobacter cloacae complex</taxon>
    </lineage>
</organism>
<evidence type="ECO:0000313" key="2">
    <source>
        <dbReference type="Proteomes" id="UP000187000"/>
    </source>
</evidence>
<dbReference type="EMBL" id="MKXD01000002">
    <property type="protein sequence ID" value="OLR21443.1"/>
    <property type="molecule type" value="Genomic_DNA"/>
</dbReference>
<name>A0ACC8SD42_9ENTR</name>
<keyword evidence="2" id="KW-1185">Reference proteome</keyword>
<sequence>MSSRVGLISIFFVFLLVLIIQLLTPFHSDDFGFYLKGYSFETLYHVYMTWSGRLFSDFTGSLVMSIKDKTIISLINACAFTSLILLLTKLPSENKNNWLVFVLLFMLYWIDNPSLSQTSFWVVGSANYLWTNLFVYSWLFLLIRNTHTKSYLMISILIAMAIISGMTTENLGTTIFGVLVLYITYEFYKNKTLHWLVIAQLFFLCIGISILLLAPGNYIRASVCCEAFYSTPLIERILNHFPMQFIREMYEYKYTLLILALTLGYGIYKKKDLSLSLFLLMGSLASNAILFATPQTTGRVLNTGLVLALASLSFAINAIIDKKPVKYACIAITLMVAIPFSQSYVNNYSNLKSVFAQDQIRTIMIKDGYSEVPIYYQGDVKKESDKLDIFFNEEAIGKFYGANGKIKLIDMPFDYSLITPRNIKINDDTFLNFRRLNDIFVFEVSNKIENYKGMGLFFRLKMDDGEEINADFVPVLRNYKGMKLINSYKIDLHGKKIKSFTIGFYDYKKGINTKSITEEL</sequence>
<protein>
    <submittedName>
        <fullName evidence="1">Uncharacterized protein</fullName>
    </submittedName>
</protein>
<dbReference type="Proteomes" id="UP000187000">
    <property type="component" value="Unassembled WGS sequence"/>
</dbReference>
<comment type="caution">
    <text evidence="1">The sequence shown here is derived from an EMBL/GenBank/DDBJ whole genome shotgun (WGS) entry which is preliminary data.</text>
</comment>